<comment type="caution">
    <text evidence="1">The sequence shown here is derived from an EMBL/GenBank/DDBJ whole genome shotgun (WGS) entry which is preliminary data.</text>
</comment>
<evidence type="ECO:0000313" key="1">
    <source>
        <dbReference type="EMBL" id="KAJ3491666.1"/>
    </source>
</evidence>
<dbReference type="EMBL" id="JANAKD010000636">
    <property type="protein sequence ID" value="KAJ3491666.1"/>
    <property type="molecule type" value="Genomic_DNA"/>
</dbReference>
<proteinExistence type="predicted"/>
<name>A0ACC1QS47_9HYPO</name>
<reference evidence="1" key="1">
    <citation type="submission" date="2022-07" db="EMBL/GenBank/DDBJ databases">
        <title>Genome Sequence of Lecanicillium saksenae.</title>
        <authorList>
            <person name="Buettner E."/>
        </authorList>
    </citation>
    <scope>NUCLEOTIDE SEQUENCE</scope>
    <source>
        <strain evidence="1">VT-O1</strain>
    </source>
</reference>
<keyword evidence="2" id="KW-1185">Reference proteome</keyword>
<sequence>MPDSTTSLSRHGALSPFGGKSQGPEAGHATTGSKQMPYLIEMSQHQPREQGRQADNPPISAPSLLRSLASSVSLPETRYCAMASRWASPQAAATLIHFAMLLELDDLLTLRGEQKPEAESSNFTSITKPAEPLSNTSLPRFVLDDEHGATSTWLESISTNGNSTRKLIKLQKTTHTTNVPFKVAPISELLQRVQAIQDGAATSWPPTAHLPSREESINLSQYFLENVQYLHPVFDPHSVQRVIDAVYAQPDTLIQCKTADIALLLSVLASASHLWRPQRSRCLVFLSAKEAAFVSSMWINTALDILDHSRRTTAASIEVLQASIVISYVIFNSQGFSPMFRSLHSNIIMLARDLSLHKTDSPHKSGETTRPRTEIEVDVKRRLWWHIAATDWLLAFTPGPQEGTYSILPSHINVNLPYAPEQYSSEFEDIPLLSTSYFLQRIRLAEICREVVDSLPGLKIAEDVDYDHVIFLDGKFEELVKTLPVFFRLDRGHDLLYAAAPQLTIQCCLIHLGIYTRRSRLHQSFLTAGLTNPKYAFSRAACLDSSRAVLKICYMLEEKKDDLELIPARLATVVHHVFMAAVVLLMDLCSHTVEELEGRREVEVNRACRMLDSLKQDSVMAARLAQPLMDILQKHREGLQKTQSSERLPAVHPGIQPPVHISSTFQESRAPISDGGDHPEGAAQEEHESSQCERDWEFDAMMQEYIDMGPSIDGPFWSSLFDDLDSHQTEDGWHGAFSG</sequence>
<organism evidence="1 2">
    <name type="scientific">Lecanicillium saksenae</name>
    <dbReference type="NCBI Taxonomy" id="468837"/>
    <lineage>
        <taxon>Eukaryota</taxon>
        <taxon>Fungi</taxon>
        <taxon>Dikarya</taxon>
        <taxon>Ascomycota</taxon>
        <taxon>Pezizomycotina</taxon>
        <taxon>Sordariomycetes</taxon>
        <taxon>Hypocreomycetidae</taxon>
        <taxon>Hypocreales</taxon>
        <taxon>Cordycipitaceae</taxon>
        <taxon>Lecanicillium</taxon>
    </lineage>
</organism>
<evidence type="ECO:0000313" key="2">
    <source>
        <dbReference type="Proteomes" id="UP001148737"/>
    </source>
</evidence>
<dbReference type="Proteomes" id="UP001148737">
    <property type="component" value="Unassembled WGS sequence"/>
</dbReference>
<accession>A0ACC1QS47</accession>
<gene>
    <name evidence="1" type="ORF">NLG97_g5551</name>
</gene>
<protein>
    <submittedName>
        <fullName evidence="1">Uncharacterized protein</fullName>
    </submittedName>
</protein>